<dbReference type="Proteomes" id="UP000050544">
    <property type="component" value="Unassembled WGS sequence"/>
</dbReference>
<dbReference type="OrthoDB" id="166006at2"/>
<evidence type="ECO:0000313" key="2">
    <source>
        <dbReference type="EMBL" id="KPL82819.1"/>
    </source>
</evidence>
<protein>
    <recommendedName>
        <fullName evidence="4">Zinc-finger domain-containing protein</fullName>
    </recommendedName>
</protein>
<comment type="caution">
    <text evidence="2">The sequence shown here is derived from an EMBL/GenBank/DDBJ whole genome shotgun (WGS) entry which is preliminary data.</text>
</comment>
<sequence length="179" mass="20985">MKHPPIETWFCEMGCSEVQFQDMQRHLETCTHCRKTYLAWQEVEEEIKHLPLLAPSPTFVNRWESYAQAQVQRSHQTLWKWVGVMVGLTLTMLVGCIALLVFFWDSNLVAEGIAHLIRFLTRLPSTWLQIRYAATFWLHEIPLYWLPAMGFLLYTWIILPLSTWCYAMAKLALQGAKNP</sequence>
<feature type="transmembrane region" description="Helical" evidence="1">
    <location>
        <begin position="81"/>
        <end position="104"/>
    </location>
</feature>
<evidence type="ECO:0008006" key="4">
    <source>
        <dbReference type="Google" id="ProtNLM"/>
    </source>
</evidence>
<feature type="transmembrane region" description="Helical" evidence="1">
    <location>
        <begin position="144"/>
        <end position="167"/>
    </location>
</feature>
<accession>A0A0P6YK56</accession>
<organism evidence="2 3">
    <name type="scientific">Thermanaerothrix daxensis</name>
    <dbReference type="NCBI Taxonomy" id="869279"/>
    <lineage>
        <taxon>Bacteria</taxon>
        <taxon>Bacillati</taxon>
        <taxon>Chloroflexota</taxon>
        <taxon>Anaerolineae</taxon>
        <taxon>Anaerolineales</taxon>
        <taxon>Anaerolineaceae</taxon>
        <taxon>Thermanaerothrix</taxon>
    </lineage>
</organism>
<evidence type="ECO:0000313" key="3">
    <source>
        <dbReference type="Proteomes" id="UP000050544"/>
    </source>
</evidence>
<keyword evidence="1" id="KW-0472">Membrane</keyword>
<keyword evidence="3" id="KW-1185">Reference proteome</keyword>
<reference evidence="2 3" key="1">
    <citation type="submission" date="2015-07" db="EMBL/GenBank/DDBJ databases">
        <title>Whole genome sequence of Thermanaerothrix daxensis DSM 23592.</title>
        <authorList>
            <person name="Hemp J."/>
            <person name="Ward L.M."/>
            <person name="Pace L.A."/>
            <person name="Fischer W.W."/>
        </authorList>
    </citation>
    <scope>NUCLEOTIDE SEQUENCE [LARGE SCALE GENOMIC DNA]</scope>
    <source>
        <strain evidence="2 3">GNS-1</strain>
    </source>
</reference>
<proteinExistence type="predicted"/>
<evidence type="ECO:0000256" key="1">
    <source>
        <dbReference type="SAM" id="Phobius"/>
    </source>
</evidence>
<keyword evidence="1" id="KW-0812">Transmembrane</keyword>
<keyword evidence="1" id="KW-1133">Transmembrane helix</keyword>
<dbReference type="STRING" id="869279.SE15_12260"/>
<name>A0A0P6YK56_9CHLR</name>
<dbReference type="AlphaFoldDB" id="A0A0P6YK56"/>
<dbReference type="RefSeq" id="WP_054522376.1">
    <property type="nucleotide sequence ID" value="NZ_LGKO01000005.1"/>
</dbReference>
<gene>
    <name evidence="2" type="ORF">SE15_12260</name>
</gene>
<dbReference type="EMBL" id="LGKO01000005">
    <property type="protein sequence ID" value="KPL82819.1"/>
    <property type="molecule type" value="Genomic_DNA"/>
</dbReference>